<proteinExistence type="predicted"/>
<comment type="caution">
    <text evidence="2">The sequence shown here is derived from an EMBL/GenBank/DDBJ whole genome shotgun (WGS) entry which is preliminary data.</text>
</comment>
<sequence>MAWRNTAPGKSNERSPMGYPIPSAGAEANCTLFGRGHRLHIRTVANALADATAWERITDVHVDVAEQAVRLVGFSGEQVRAYTHDALALDRHARLLNTLGRTGRGAEPMWNPRAGILGLPADPCRQAGRSYLSLSLAPLVLCPLNHDPGLERSFRTVTAHFAESDAL</sequence>
<dbReference type="AlphaFoldDB" id="A0A5A7NUU3"/>
<feature type="region of interest" description="Disordered" evidence="1">
    <location>
        <begin position="1"/>
        <end position="20"/>
    </location>
</feature>
<dbReference type="EMBL" id="BKDJ01000010">
    <property type="protein sequence ID" value="GER23641.1"/>
    <property type="molecule type" value="Genomic_DNA"/>
</dbReference>
<accession>A0A5A7NUU3</accession>
<dbReference type="Proteomes" id="UP000325307">
    <property type="component" value="Unassembled WGS sequence"/>
</dbReference>
<organism evidence="2 3">
    <name type="scientific">Zafaria cholistanensis</name>
    <dbReference type="NCBI Taxonomy" id="1682741"/>
    <lineage>
        <taxon>Bacteria</taxon>
        <taxon>Bacillati</taxon>
        <taxon>Actinomycetota</taxon>
        <taxon>Actinomycetes</taxon>
        <taxon>Micrococcales</taxon>
        <taxon>Micrococcaceae</taxon>
        <taxon>Zafaria</taxon>
    </lineage>
</organism>
<name>A0A5A7NUU3_9MICC</name>
<keyword evidence="3" id="KW-1185">Reference proteome</keyword>
<evidence type="ECO:0000313" key="2">
    <source>
        <dbReference type="EMBL" id="GER23641.1"/>
    </source>
</evidence>
<protein>
    <submittedName>
        <fullName evidence="2">Uncharacterized protein</fullName>
    </submittedName>
</protein>
<reference evidence="2 3" key="1">
    <citation type="submission" date="2019-09" db="EMBL/GenBank/DDBJ databases">
        <title>Arthrobacter zafarii sp. nov., a moderately thermotolerant and halotolerant actinobacterium isolated from Cholistan desert soil of Pakistan.</title>
        <authorList>
            <person name="Amin A."/>
            <person name="Ahmed I."/>
            <person name="Khalid N."/>
            <person name="Schumann P."/>
            <person name="Busse H.J."/>
            <person name="Khan I.U."/>
            <person name="Li S."/>
            <person name="Li W.J."/>
        </authorList>
    </citation>
    <scope>NUCLEOTIDE SEQUENCE [LARGE SCALE GENOMIC DNA]</scope>
    <source>
        <strain evidence="2 3">NCCP-1664</strain>
    </source>
</reference>
<evidence type="ECO:0000256" key="1">
    <source>
        <dbReference type="SAM" id="MobiDB-lite"/>
    </source>
</evidence>
<evidence type="ECO:0000313" key="3">
    <source>
        <dbReference type="Proteomes" id="UP000325307"/>
    </source>
</evidence>
<gene>
    <name evidence="2" type="ORF">NCCP1664_21360</name>
</gene>